<evidence type="ECO:0000313" key="3">
    <source>
        <dbReference type="EMBL" id="PMD53360.1"/>
    </source>
</evidence>
<feature type="compositionally biased region" description="Basic and acidic residues" evidence="1">
    <location>
        <begin position="43"/>
        <end position="52"/>
    </location>
</feature>
<reference evidence="3 4" key="1">
    <citation type="submission" date="2016-04" db="EMBL/GenBank/DDBJ databases">
        <title>A degradative enzymes factory behind the ericoid mycorrhizal symbiosis.</title>
        <authorList>
            <consortium name="DOE Joint Genome Institute"/>
            <person name="Martino E."/>
            <person name="Morin E."/>
            <person name="Grelet G."/>
            <person name="Kuo A."/>
            <person name="Kohler A."/>
            <person name="Daghino S."/>
            <person name="Barry K."/>
            <person name="Choi C."/>
            <person name="Cichocki N."/>
            <person name="Clum A."/>
            <person name="Copeland A."/>
            <person name="Hainaut M."/>
            <person name="Haridas S."/>
            <person name="Labutti K."/>
            <person name="Lindquist E."/>
            <person name="Lipzen A."/>
            <person name="Khouja H.-R."/>
            <person name="Murat C."/>
            <person name="Ohm R."/>
            <person name="Olson A."/>
            <person name="Spatafora J."/>
            <person name="Veneault-Fourrey C."/>
            <person name="Henrissat B."/>
            <person name="Grigoriev I."/>
            <person name="Martin F."/>
            <person name="Perotto S."/>
        </authorList>
    </citation>
    <scope>NUCLEOTIDE SEQUENCE [LARGE SCALE GENOMIC DNA]</scope>
    <source>
        <strain evidence="3 4">E</strain>
    </source>
</reference>
<gene>
    <name evidence="3" type="ORF">K444DRAFT_619135</name>
</gene>
<dbReference type="PANTHER" id="PTHR33112:SF12">
    <property type="entry name" value="HETEROKARYON INCOMPATIBILITY DOMAIN-CONTAINING PROTEIN"/>
    <property type="match status" value="1"/>
</dbReference>
<sequence>MSDDAAAQKGKEKPTRPALRFSSISGFLLPDKNPGLPLRRSKSTGDIDEHGNPRQRPSELASSNSTSDNERNDVVSIPFGENIPFGGKRNSTTRRKSGDTTVWGAFRGVIRKVMRFSDNIADMAIDIKEDTIDISKTVITEFSSAGQKKSLCKDCLKMRFEECLPGQGPAPSREIYEYIRPLERVIVRRGWCLFCELIFQVLCREENDPLLHPHVQDHIQRPLKKIPFSEWVEKATMINKFFRSEAVWPFGLSREVPDGEVEVEKLFHPVNKNDDSASNGGSPIVPKSSQLLDDISDPFLMGALAAAKVAMFGSTDMNDRDRRILEGVDGALTAAMIFSSKKRKRLPCWVLIKLHTRASTEAGLLAVHVAGHNQEPLSQLAEISKFHLRVATDVIDQSESTPSLRYGRILQEKIDLSLGKQWLSNCERCHVCGPLSLRPGEQGSLIPNFRVIDLQKHRLHECTPEGVQYAALSYVWGDWIYPKLDDKTIEKYVNEGALSPKRVNLPQAIIDAMEVARGVGLQYLWVDALCIKQDDESEKDTQIGQMDKIYANAVVTIVAADGGNANAPLKGISTKRPIDQVVSEIRNGVNVLIPVATGKSLAPWENRAWTLQEKLLSNRLIVFSGGHMIWHCRKVVHFEDMTAKDAVAVLGSNLGYPLLNFEHSRRRLDPAPFSSSSQDGTVSVVRSKAFQQYATLVADYTGRRMTYASDVLRALQGTLPTLNRVFGRIQEREREVFRYGLPQPVLDVALLWQPEGKCERRQHCERCNQPCMPSWSWAGWVGKKDYGKTFSPRTDHEGALEKLVEEYGLERIRPLVRFYARGREGLSEWPAPGNCRETKDWESQSPLFSIPRKMVVTQQRGEAAEMGLLALLESDETGLIWRTDHLRPSWIQRGQIPEQWEASNPQSPFAQKVDMDEHPNIDKWHLVFSTQISQFQLHRHPQIQGIQDETDSELDDEPESSRSAPMELMPIWDVNSNEVGTVQVLEPEKIVAGMDYEFVVLSEAQYFGNELSIDIVDYPLYNVMLVTAKDASNVRTRLGLGKLFKHAWRLSNPVDEVVVLG</sequence>
<proteinExistence type="predicted"/>
<feature type="domain" description="Heterokaryon incompatibility" evidence="2">
    <location>
        <begin position="469"/>
        <end position="613"/>
    </location>
</feature>
<dbReference type="RefSeq" id="XP_024730264.1">
    <property type="nucleotide sequence ID" value="XM_024881460.1"/>
</dbReference>
<evidence type="ECO:0000313" key="4">
    <source>
        <dbReference type="Proteomes" id="UP000235371"/>
    </source>
</evidence>
<accession>A0A2J6SRJ0</accession>
<keyword evidence="4" id="KW-1185">Reference proteome</keyword>
<dbReference type="STRING" id="1095630.A0A2J6SRJ0"/>
<dbReference type="GeneID" id="36589537"/>
<protein>
    <submittedName>
        <fullName evidence="3">HET-domain-containing protein</fullName>
    </submittedName>
</protein>
<feature type="region of interest" description="Disordered" evidence="1">
    <location>
        <begin position="1"/>
        <end position="98"/>
    </location>
</feature>
<evidence type="ECO:0000256" key="1">
    <source>
        <dbReference type="SAM" id="MobiDB-lite"/>
    </source>
</evidence>
<dbReference type="Proteomes" id="UP000235371">
    <property type="component" value="Unassembled WGS sequence"/>
</dbReference>
<dbReference type="InterPro" id="IPR010730">
    <property type="entry name" value="HET"/>
</dbReference>
<dbReference type="OrthoDB" id="2958217at2759"/>
<dbReference type="Pfam" id="PF06985">
    <property type="entry name" value="HET"/>
    <property type="match status" value="1"/>
</dbReference>
<organism evidence="3 4">
    <name type="scientific">Hyaloscypha bicolor E</name>
    <dbReference type="NCBI Taxonomy" id="1095630"/>
    <lineage>
        <taxon>Eukaryota</taxon>
        <taxon>Fungi</taxon>
        <taxon>Dikarya</taxon>
        <taxon>Ascomycota</taxon>
        <taxon>Pezizomycotina</taxon>
        <taxon>Leotiomycetes</taxon>
        <taxon>Helotiales</taxon>
        <taxon>Hyaloscyphaceae</taxon>
        <taxon>Hyaloscypha</taxon>
        <taxon>Hyaloscypha bicolor</taxon>
    </lineage>
</organism>
<dbReference type="EMBL" id="KZ613883">
    <property type="protein sequence ID" value="PMD53360.1"/>
    <property type="molecule type" value="Genomic_DNA"/>
</dbReference>
<name>A0A2J6SRJ0_9HELO</name>
<dbReference type="InParanoid" id="A0A2J6SRJ0"/>
<dbReference type="PANTHER" id="PTHR33112">
    <property type="entry name" value="DOMAIN PROTEIN, PUTATIVE-RELATED"/>
    <property type="match status" value="1"/>
</dbReference>
<dbReference type="AlphaFoldDB" id="A0A2J6SRJ0"/>
<evidence type="ECO:0000259" key="2">
    <source>
        <dbReference type="Pfam" id="PF06985"/>
    </source>
</evidence>